<feature type="domain" description="Glycoside hydrolase family 3 N-terminal" evidence="5">
    <location>
        <begin position="56"/>
        <end position="356"/>
    </location>
</feature>
<dbReference type="AlphaFoldDB" id="A0A7R7DJW1"/>
<evidence type="ECO:0000259" key="5">
    <source>
        <dbReference type="Pfam" id="PF00933"/>
    </source>
</evidence>
<accession>A0A7R7DJW1</accession>
<dbReference type="InterPro" id="IPR017853">
    <property type="entry name" value="GH"/>
</dbReference>
<dbReference type="Pfam" id="PF00933">
    <property type="entry name" value="Glyco_hydro_3"/>
    <property type="match status" value="1"/>
</dbReference>
<dbReference type="InterPro" id="IPR036962">
    <property type="entry name" value="Glyco_hydro_3_N_sf"/>
</dbReference>
<proteinExistence type="inferred from homology"/>
<dbReference type="EMBL" id="AP023355">
    <property type="protein sequence ID" value="BCJ32777.1"/>
    <property type="molecule type" value="Genomic_DNA"/>
</dbReference>
<protein>
    <recommendedName>
        <fullName evidence="5">Glycoside hydrolase family 3 N-terminal domain-containing protein</fullName>
    </recommendedName>
</protein>
<dbReference type="KEGG" id="atl:Athai_02800"/>
<dbReference type="RefSeq" id="WP_203959775.1">
    <property type="nucleotide sequence ID" value="NZ_AP023355.1"/>
</dbReference>
<dbReference type="Gene3D" id="3.20.20.300">
    <property type="entry name" value="Glycoside hydrolase, family 3, N-terminal domain"/>
    <property type="match status" value="1"/>
</dbReference>
<dbReference type="InterPro" id="IPR006311">
    <property type="entry name" value="TAT_signal"/>
</dbReference>
<evidence type="ECO:0000256" key="2">
    <source>
        <dbReference type="ARBA" id="ARBA00022801"/>
    </source>
</evidence>
<dbReference type="PROSITE" id="PS51318">
    <property type="entry name" value="TAT"/>
    <property type="match status" value="1"/>
</dbReference>
<feature type="region of interest" description="Disordered" evidence="4">
    <location>
        <begin position="109"/>
        <end position="139"/>
    </location>
</feature>
<reference evidence="6 7" key="1">
    <citation type="submission" date="2020-08" db="EMBL/GenBank/DDBJ databases">
        <title>Whole genome shotgun sequence of Actinocatenispora thailandica NBRC 105041.</title>
        <authorList>
            <person name="Komaki H."/>
            <person name="Tamura T."/>
        </authorList>
    </citation>
    <scope>NUCLEOTIDE SEQUENCE [LARGE SCALE GENOMIC DNA]</scope>
    <source>
        <strain evidence="6 7">NBRC 105041</strain>
    </source>
</reference>
<dbReference type="GO" id="GO:0005975">
    <property type="term" value="P:carbohydrate metabolic process"/>
    <property type="evidence" value="ECO:0007669"/>
    <property type="project" value="InterPro"/>
</dbReference>
<comment type="similarity">
    <text evidence="1">Belongs to the glycosyl hydrolase 3 family.</text>
</comment>
<sequence>MSVTRRSLLTAAGLAAAGPVLLSRSRPARAASSQVLAGQRVIHSYSGLTPPDSLLATISSGGTAGVLFFGGNISSESQIASVISRLRDAAAESPIDAPLLLLTDQEGGQVRRLPGAPNESEKQIGASSDPTGAARDAGTGAGRNLAGVGMNLNLAPVLGVYRSAGDFLDEYGRSYSMDAGVCDDCGGAFVGAQQATGVAATAKHFPGLGAATSRQNTDSRPVTLNVSASTLRSVDEAAYAASLSAGVKLVMCSWAVYPSLDASRPAGLSSTIVGGELRGRLGFGGVTVTDSIGAGALSSYGSVGNRSVLAAGAGMDLILCTSENAGDSAADALSAALDDGTLDHDTFVAAADRVTALRHTLT</sequence>
<keyword evidence="7" id="KW-1185">Reference proteome</keyword>
<dbReference type="InterPro" id="IPR001764">
    <property type="entry name" value="Glyco_hydro_3_N"/>
</dbReference>
<evidence type="ECO:0000313" key="6">
    <source>
        <dbReference type="EMBL" id="BCJ32777.1"/>
    </source>
</evidence>
<organism evidence="6 7">
    <name type="scientific">Actinocatenispora thailandica</name>
    <dbReference type="NCBI Taxonomy" id="227318"/>
    <lineage>
        <taxon>Bacteria</taxon>
        <taxon>Bacillati</taxon>
        <taxon>Actinomycetota</taxon>
        <taxon>Actinomycetes</taxon>
        <taxon>Micromonosporales</taxon>
        <taxon>Micromonosporaceae</taxon>
        <taxon>Actinocatenispora</taxon>
    </lineage>
</organism>
<dbReference type="GO" id="GO:0009254">
    <property type="term" value="P:peptidoglycan turnover"/>
    <property type="evidence" value="ECO:0007669"/>
    <property type="project" value="TreeGrafter"/>
</dbReference>
<dbReference type="SUPFAM" id="SSF51445">
    <property type="entry name" value="(Trans)glycosidases"/>
    <property type="match status" value="1"/>
</dbReference>
<dbReference type="PANTHER" id="PTHR30480:SF14">
    <property type="entry name" value="HYDROLASE, PUTATIVE (AFU_ORTHOLOGUE AFUA_4G13770)-RELATED"/>
    <property type="match status" value="1"/>
</dbReference>
<dbReference type="PANTHER" id="PTHR30480">
    <property type="entry name" value="BETA-HEXOSAMINIDASE-RELATED"/>
    <property type="match status" value="1"/>
</dbReference>
<dbReference type="Proteomes" id="UP000611640">
    <property type="component" value="Chromosome"/>
</dbReference>
<gene>
    <name evidence="6" type="ORF">Athai_02800</name>
</gene>
<keyword evidence="2" id="KW-0378">Hydrolase</keyword>
<keyword evidence="3" id="KW-0326">Glycosidase</keyword>
<dbReference type="GO" id="GO:0004553">
    <property type="term" value="F:hydrolase activity, hydrolyzing O-glycosyl compounds"/>
    <property type="evidence" value="ECO:0007669"/>
    <property type="project" value="InterPro"/>
</dbReference>
<dbReference type="InterPro" id="IPR050226">
    <property type="entry name" value="NagZ_Beta-hexosaminidase"/>
</dbReference>
<evidence type="ECO:0000256" key="3">
    <source>
        <dbReference type="ARBA" id="ARBA00023295"/>
    </source>
</evidence>
<name>A0A7R7DJW1_9ACTN</name>
<evidence type="ECO:0000256" key="1">
    <source>
        <dbReference type="ARBA" id="ARBA00005336"/>
    </source>
</evidence>
<evidence type="ECO:0000313" key="7">
    <source>
        <dbReference type="Proteomes" id="UP000611640"/>
    </source>
</evidence>
<evidence type="ECO:0000256" key="4">
    <source>
        <dbReference type="SAM" id="MobiDB-lite"/>
    </source>
</evidence>